<evidence type="ECO:0000313" key="2">
    <source>
        <dbReference type="Proteomes" id="UP000020681"/>
    </source>
</evidence>
<sequence>MAHTVGGRAVAAGPASATGAATDVAIMTGASITACRGGAGHGGVVV</sequence>
<gene>
    <name evidence="1" type="ORF">I551_2672</name>
</gene>
<name>A0ABP3AMU0_MYCUL</name>
<protein>
    <submittedName>
        <fullName evidence="1">Uncharacterized protein</fullName>
    </submittedName>
</protein>
<organism evidence="1 2">
    <name type="scientific">Mycobacterium ulcerans str. Harvey</name>
    <dbReference type="NCBI Taxonomy" id="1299332"/>
    <lineage>
        <taxon>Bacteria</taxon>
        <taxon>Bacillati</taxon>
        <taxon>Actinomycetota</taxon>
        <taxon>Actinomycetes</taxon>
        <taxon>Mycobacteriales</taxon>
        <taxon>Mycobacteriaceae</taxon>
        <taxon>Mycobacterium</taxon>
        <taxon>Mycobacterium ulcerans group</taxon>
    </lineage>
</organism>
<evidence type="ECO:0000313" key="1">
    <source>
        <dbReference type="EMBL" id="EUA91019.1"/>
    </source>
</evidence>
<accession>A0ABP3AMU0</accession>
<reference evidence="1 2" key="1">
    <citation type="submission" date="2014-01" db="EMBL/GenBank/DDBJ databases">
        <authorList>
            <person name="Dobos K."/>
            <person name="Lenaerts A."/>
            <person name="Ordway D."/>
            <person name="DeGroote M.A."/>
            <person name="Parker T."/>
            <person name="Sizemore C."/>
            <person name="Tallon L.J."/>
            <person name="Sadzewicz L.K."/>
            <person name="Sengamalay N."/>
            <person name="Fraser C.M."/>
            <person name="Hine E."/>
            <person name="Shefchek K.A."/>
            <person name="Das S.P."/>
            <person name="Tettelin H."/>
        </authorList>
    </citation>
    <scope>NUCLEOTIDE SEQUENCE [LARGE SCALE GENOMIC DNA]</scope>
    <source>
        <strain evidence="1 2">Harvey</strain>
    </source>
</reference>
<comment type="caution">
    <text evidence="1">The sequence shown here is derived from an EMBL/GenBank/DDBJ whole genome shotgun (WGS) entry which is preliminary data.</text>
</comment>
<dbReference type="Proteomes" id="UP000020681">
    <property type="component" value="Unassembled WGS sequence"/>
</dbReference>
<dbReference type="EMBL" id="JAOL01000097">
    <property type="protein sequence ID" value="EUA91019.1"/>
    <property type="molecule type" value="Genomic_DNA"/>
</dbReference>
<keyword evidence="2" id="KW-1185">Reference proteome</keyword>
<proteinExistence type="predicted"/>